<dbReference type="Proteomes" id="UP001378592">
    <property type="component" value="Unassembled WGS sequence"/>
</dbReference>
<evidence type="ECO:0000256" key="3">
    <source>
        <dbReference type="ARBA" id="ARBA00022989"/>
    </source>
</evidence>
<evidence type="ECO:0000256" key="4">
    <source>
        <dbReference type="ARBA" id="ARBA00023136"/>
    </source>
</evidence>
<dbReference type="EMBL" id="JAZDUA010000675">
    <property type="protein sequence ID" value="KAK7790011.1"/>
    <property type="molecule type" value="Genomic_DNA"/>
</dbReference>
<keyword evidence="3 5" id="KW-1133">Transmembrane helix</keyword>
<comment type="caution">
    <text evidence="7">The sequence shown here is derived from an EMBL/GenBank/DDBJ whole genome shotgun (WGS) entry which is preliminary data.</text>
</comment>
<comment type="subcellular location">
    <subcellularLocation>
        <location evidence="1">Membrane</location>
        <topology evidence="1">Multi-pass membrane protein</topology>
    </subcellularLocation>
</comment>
<protein>
    <recommendedName>
        <fullName evidence="6">Amino acid transporter transmembrane domain-containing protein</fullName>
    </recommendedName>
</protein>
<feature type="transmembrane region" description="Helical" evidence="5">
    <location>
        <begin position="267"/>
        <end position="283"/>
    </location>
</feature>
<dbReference type="PANTHER" id="PTHR22950">
    <property type="entry name" value="AMINO ACID TRANSPORTER"/>
    <property type="match status" value="1"/>
</dbReference>
<feature type="domain" description="Amino acid transporter transmembrane" evidence="6">
    <location>
        <begin position="69"/>
        <end position="468"/>
    </location>
</feature>
<evidence type="ECO:0000256" key="5">
    <source>
        <dbReference type="SAM" id="Phobius"/>
    </source>
</evidence>
<dbReference type="GO" id="GO:0015179">
    <property type="term" value="F:L-amino acid transmembrane transporter activity"/>
    <property type="evidence" value="ECO:0007669"/>
    <property type="project" value="TreeGrafter"/>
</dbReference>
<evidence type="ECO:0000313" key="7">
    <source>
        <dbReference type="EMBL" id="KAK7790011.1"/>
    </source>
</evidence>
<feature type="transmembrane region" description="Helical" evidence="5">
    <location>
        <begin position="201"/>
        <end position="218"/>
    </location>
</feature>
<feature type="transmembrane region" description="Helical" evidence="5">
    <location>
        <begin position="386"/>
        <end position="403"/>
    </location>
</feature>
<sequence>MPHNVENGDAIPQATELEVFLPPDGSNLKDGMDGKKYKFTITPKGNEPDHFSKPQWDPFAERKVEHPTSDCDTLTHLLKASLGTGILAMPIAFMNSGLAVGVFATVLVAIICTHCSYILVKCAHELYSRTRVTAMTFADVGEVAFANGPSWGRGYAPTVRTTILASLFLTYFGTCSVYTVIIATNLQQVFVTYFPTYDMDVRVYLALLLVPLVLIGWVPNLKYLAPVSMIANLFMGIGLSITIYYLVTDIPSISERNQYGPIMQMPMFFSIVIFAMEAIGVVMPLENNMRNPRHFLGLCGVLNQGMAGVTLIYILVGFLGYLKYGDETAASITLNLPMDEIAAQSVKVLIALAVYCTYGLQYYVCLEIAVNAVKEYPTKHRLLREYAIRTSLVVATVILAIAVPTIAPFIALIGALCFSILGLIVPALIEVVTFWEHGMGPGRWRLWKNILLCVFGLIALGSGTYTSILEIIAVYATPAPVYTNGNSTTESLGFDMTTITSVNSTFVNETLT</sequence>
<accession>A0AAN9YZ06</accession>
<evidence type="ECO:0000313" key="8">
    <source>
        <dbReference type="Proteomes" id="UP001378592"/>
    </source>
</evidence>
<keyword evidence="4 5" id="KW-0472">Membrane</keyword>
<feature type="transmembrane region" description="Helical" evidence="5">
    <location>
        <begin position="341"/>
        <end position="365"/>
    </location>
</feature>
<feature type="transmembrane region" description="Helical" evidence="5">
    <location>
        <begin position="450"/>
        <end position="476"/>
    </location>
</feature>
<feature type="transmembrane region" description="Helical" evidence="5">
    <location>
        <begin position="163"/>
        <end position="181"/>
    </location>
</feature>
<keyword evidence="2 5" id="KW-0812">Transmembrane</keyword>
<feature type="transmembrane region" description="Helical" evidence="5">
    <location>
        <begin position="409"/>
        <end position="429"/>
    </location>
</feature>
<keyword evidence="8" id="KW-1185">Reference proteome</keyword>
<feature type="transmembrane region" description="Helical" evidence="5">
    <location>
        <begin position="230"/>
        <end position="247"/>
    </location>
</feature>
<name>A0AAN9YZ06_9ORTH</name>
<feature type="transmembrane region" description="Helical" evidence="5">
    <location>
        <begin position="98"/>
        <end position="120"/>
    </location>
</feature>
<gene>
    <name evidence="7" type="ORF">R5R35_013339</name>
</gene>
<feature type="transmembrane region" description="Helical" evidence="5">
    <location>
        <begin position="295"/>
        <end position="321"/>
    </location>
</feature>
<reference evidence="7 8" key="1">
    <citation type="submission" date="2024-03" db="EMBL/GenBank/DDBJ databases">
        <title>The genome assembly and annotation of the cricket Gryllus longicercus Weissman &amp; Gray.</title>
        <authorList>
            <person name="Szrajer S."/>
            <person name="Gray D."/>
            <person name="Ylla G."/>
        </authorList>
    </citation>
    <scope>NUCLEOTIDE SEQUENCE [LARGE SCALE GENOMIC DNA]</scope>
    <source>
        <strain evidence="7">DAG 2021-001</strain>
        <tissue evidence="7">Whole body minus gut</tissue>
    </source>
</reference>
<dbReference type="GO" id="GO:0005774">
    <property type="term" value="C:vacuolar membrane"/>
    <property type="evidence" value="ECO:0007669"/>
    <property type="project" value="TreeGrafter"/>
</dbReference>
<proteinExistence type="predicted"/>
<evidence type="ECO:0000256" key="2">
    <source>
        <dbReference type="ARBA" id="ARBA00022692"/>
    </source>
</evidence>
<dbReference type="InterPro" id="IPR013057">
    <property type="entry name" value="AA_transpt_TM"/>
</dbReference>
<evidence type="ECO:0000259" key="6">
    <source>
        <dbReference type="Pfam" id="PF01490"/>
    </source>
</evidence>
<dbReference type="AlphaFoldDB" id="A0AAN9YZ06"/>
<dbReference type="Pfam" id="PF01490">
    <property type="entry name" value="Aa_trans"/>
    <property type="match status" value="1"/>
</dbReference>
<evidence type="ECO:0000256" key="1">
    <source>
        <dbReference type="ARBA" id="ARBA00004141"/>
    </source>
</evidence>
<dbReference type="PANTHER" id="PTHR22950:SF154">
    <property type="entry name" value="PROTON-COUPLED AMINO ACID TRANSPORTER-LIKE PROTEIN PATHETIC"/>
    <property type="match status" value="1"/>
</dbReference>
<organism evidence="7 8">
    <name type="scientific">Gryllus longicercus</name>
    <dbReference type="NCBI Taxonomy" id="2509291"/>
    <lineage>
        <taxon>Eukaryota</taxon>
        <taxon>Metazoa</taxon>
        <taxon>Ecdysozoa</taxon>
        <taxon>Arthropoda</taxon>
        <taxon>Hexapoda</taxon>
        <taxon>Insecta</taxon>
        <taxon>Pterygota</taxon>
        <taxon>Neoptera</taxon>
        <taxon>Polyneoptera</taxon>
        <taxon>Orthoptera</taxon>
        <taxon>Ensifera</taxon>
        <taxon>Gryllidea</taxon>
        <taxon>Grylloidea</taxon>
        <taxon>Gryllidae</taxon>
        <taxon>Gryllinae</taxon>
        <taxon>Gryllus</taxon>
    </lineage>
</organism>